<organism evidence="1 2">
    <name type="scientific">Pseudomonas fluorescens</name>
    <dbReference type="NCBI Taxonomy" id="294"/>
    <lineage>
        <taxon>Bacteria</taxon>
        <taxon>Pseudomonadati</taxon>
        <taxon>Pseudomonadota</taxon>
        <taxon>Gammaproteobacteria</taxon>
        <taxon>Pseudomonadales</taxon>
        <taxon>Pseudomonadaceae</taxon>
        <taxon>Pseudomonas</taxon>
    </lineage>
</organism>
<name>A0A0N9W8X2_PSEFL</name>
<reference evidence="2" key="1">
    <citation type="submission" date="2015-09" db="EMBL/GenBank/DDBJ databases">
        <title>Whole genome sequence of Pseudomonas fluorescens FW300-N2E3.</title>
        <authorList>
            <person name="Ray J."/>
            <person name="Melnyk R."/>
            <person name="Deutschbauer A."/>
        </authorList>
    </citation>
    <scope>NUCLEOTIDE SEQUENCE [LARGE SCALE GENOMIC DNA]</scope>
    <source>
        <strain evidence="2">FW300-N2E3</strain>
    </source>
</reference>
<evidence type="ECO:0000313" key="1">
    <source>
        <dbReference type="EMBL" id="ALI00579.1"/>
    </source>
</evidence>
<dbReference type="EMBL" id="CP012830">
    <property type="protein sequence ID" value="ALI00579.1"/>
    <property type="molecule type" value="Genomic_DNA"/>
</dbReference>
<dbReference type="AlphaFoldDB" id="A0A0N9W8X2"/>
<proteinExistence type="predicted"/>
<gene>
    <name evidence="1" type="ORF">AO353_05740</name>
</gene>
<accession>A0A0N9W8X2</accession>
<dbReference type="Proteomes" id="UP000066487">
    <property type="component" value="Chromosome"/>
</dbReference>
<reference evidence="1 2" key="2">
    <citation type="journal article" date="2018" name="Nature">
        <title>Mutant phenotypes for thousands of bacterial genes of unknown function.</title>
        <authorList>
            <person name="Price M.N."/>
            <person name="Wetmore K.M."/>
            <person name="Waters R.J."/>
            <person name="Callaghan M."/>
            <person name="Ray J."/>
            <person name="Liu H."/>
            <person name="Kuehl J.V."/>
            <person name="Melnyk R.A."/>
            <person name="Lamson J.S."/>
            <person name="Suh Y."/>
            <person name="Carlson H.K."/>
            <person name="Esquivel Z."/>
            <person name="Sadeeshkumar H."/>
            <person name="Chakraborty R."/>
            <person name="Zane G.M."/>
            <person name="Rubin B.E."/>
            <person name="Wall J.D."/>
            <person name="Visel A."/>
            <person name="Bristow J."/>
            <person name="Blow M.J."/>
            <person name="Arkin A.P."/>
            <person name="Deutschbauer A.M."/>
        </authorList>
    </citation>
    <scope>NUCLEOTIDE SEQUENCE [LARGE SCALE GENOMIC DNA]</scope>
    <source>
        <strain evidence="1 2">FW300-N2E3</strain>
    </source>
</reference>
<evidence type="ECO:0000313" key="2">
    <source>
        <dbReference type="Proteomes" id="UP000066487"/>
    </source>
</evidence>
<sequence length="68" mass="7458">MRRISRGEVGKAGKLKVVFKLGLIQVEYREVDPQARNGKQRHAAFLAELLAQQARTPDATKPALGGLC</sequence>
<protein>
    <submittedName>
        <fullName evidence="1">Uncharacterized protein</fullName>
    </submittedName>
</protein>